<proteinExistence type="predicted"/>
<dbReference type="InterPro" id="IPR025930">
    <property type="entry name" value="NETI"/>
</dbReference>
<reference evidence="1 2" key="1">
    <citation type="submission" date="2018-04" db="EMBL/GenBank/DDBJ databases">
        <title>Camelliibacillus theae gen. nov., sp. nov., isolated from Pu'er tea.</title>
        <authorList>
            <person name="Niu L."/>
        </authorList>
    </citation>
    <scope>NUCLEOTIDE SEQUENCE [LARGE SCALE GENOMIC DNA]</scope>
    <source>
        <strain evidence="1 2">T8</strain>
    </source>
</reference>
<gene>
    <name evidence="1" type="ORF">DCC39_11405</name>
</gene>
<evidence type="ECO:0000313" key="2">
    <source>
        <dbReference type="Proteomes" id="UP000245998"/>
    </source>
</evidence>
<name>A0A2U1JYL1_9BACI</name>
<dbReference type="AlphaFoldDB" id="A0A2U1JYL1"/>
<organism evidence="1 2">
    <name type="scientific">Pueribacillus theae</name>
    <dbReference type="NCBI Taxonomy" id="2171751"/>
    <lineage>
        <taxon>Bacteria</taxon>
        <taxon>Bacillati</taxon>
        <taxon>Bacillota</taxon>
        <taxon>Bacilli</taxon>
        <taxon>Bacillales</taxon>
        <taxon>Bacillaceae</taxon>
        <taxon>Pueribacillus</taxon>
    </lineage>
</organism>
<dbReference type="OrthoDB" id="2354098at2"/>
<dbReference type="RefSeq" id="WP_116555031.1">
    <property type="nucleotide sequence ID" value="NZ_QCZG01000023.1"/>
</dbReference>
<keyword evidence="2" id="KW-1185">Reference proteome</keyword>
<accession>A0A2U1JYL1</accession>
<protein>
    <submittedName>
        <fullName evidence="1">NETI motif-containing protein</fullName>
    </submittedName>
</protein>
<dbReference type="Proteomes" id="UP000245998">
    <property type="component" value="Unassembled WGS sequence"/>
</dbReference>
<sequence>MPQKKKFELLEHESIEECLERMKKEGYSPVRRIEKPIFKEKGKKGEPQYFRQSIIFEGIKK</sequence>
<dbReference type="Pfam" id="PF14044">
    <property type="entry name" value="NETI"/>
    <property type="match status" value="1"/>
</dbReference>
<evidence type="ECO:0000313" key="1">
    <source>
        <dbReference type="EMBL" id="PWA10317.1"/>
    </source>
</evidence>
<dbReference type="EMBL" id="QCZG01000023">
    <property type="protein sequence ID" value="PWA10317.1"/>
    <property type="molecule type" value="Genomic_DNA"/>
</dbReference>
<comment type="caution">
    <text evidence="1">The sequence shown here is derived from an EMBL/GenBank/DDBJ whole genome shotgun (WGS) entry which is preliminary data.</text>
</comment>